<dbReference type="Pfam" id="PF13516">
    <property type="entry name" value="LRR_6"/>
    <property type="match status" value="4"/>
</dbReference>
<dbReference type="InterPro" id="IPR001611">
    <property type="entry name" value="Leu-rich_rpt"/>
</dbReference>
<keyword evidence="6" id="KW-1185">Reference proteome</keyword>
<dbReference type="PROSITE" id="PS50097">
    <property type="entry name" value="BTB"/>
    <property type="match status" value="1"/>
</dbReference>
<dbReference type="InterPro" id="IPR000210">
    <property type="entry name" value="BTB/POZ_dom"/>
</dbReference>
<dbReference type="GO" id="GO:0004181">
    <property type="term" value="F:metallocarboxypeptidase activity"/>
    <property type="evidence" value="ECO:0007669"/>
    <property type="project" value="InterPro"/>
</dbReference>
<dbReference type="SUPFAM" id="SSF52047">
    <property type="entry name" value="RNI-like"/>
    <property type="match status" value="1"/>
</dbReference>
<feature type="domain" description="BTB" evidence="4">
    <location>
        <begin position="646"/>
        <end position="715"/>
    </location>
</feature>
<accession>A0A2B4R9W4</accession>
<evidence type="ECO:0000313" key="6">
    <source>
        <dbReference type="Proteomes" id="UP000225706"/>
    </source>
</evidence>
<dbReference type="InterPro" id="IPR011333">
    <property type="entry name" value="SKP1/BTB/POZ_sf"/>
</dbReference>
<name>A0A2B4R9W4_STYPI</name>
<comment type="similarity">
    <text evidence="1">Belongs to the peptidase M14 family.</text>
</comment>
<proteinExistence type="inferred from homology"/>
<organism evidence="5 6">
    <name type="scientific">Stylophora pistillata</name>
    <name type="common">Smooth cauliflower coral</name>
    <dbReference type="NCBI Taxonomy" id="50429"/>
    <lineage>
        <taxon>Eukaryota</taxon>
        <taxon>Metazoa</taxon>
        <taxon>Cnidaria</taxon>
        <taxon>Anthozoa</taxon>
        <taxon>Hexacorallia</taxon>
        <taxon>Scleractinia</taxon>
        <taxon>Astrocoeniina</taxon>
        <taxon>Pocilloporidae</taxon>
        <taxon>Stylophora</taxon>
    </lineage>
</organism>
<dbReference type="Pfam" id="PF00246">
    <property type="entry name" value="Peptidase_M14"/>
    <property type="match status" value="1"/>
</dbReference>
<protein>
    <submittedName>
        <fullName evidence="5">Protein NLRC3</fullName>
    </submittedName>
</protein>
<dbReference type="InterPro" id="IPR011705">
    <property type="entry name" value="BACK"/>
</dbReference>
<dbReference type="Gene3D" id="3.80.10.10">
    <property type="entry name" value="Ribonuclease Inhibitor"/>
    <property type="match status" value="3"/>
</dbReference>
<dbReference type="PANTHER" id="PTHR45632:SF13">
    <property type="entry name" value="KELCH-LIKE PROTEIN 26"/>
    <property type="match status" value="1"/>
</dbReference>
<dbReference type="Pfam" id="PF07707">
    <property type="entry name" value="BACK"/>
    <property type="match status" value="1"/>
</dbReference>
<evidence type="ECO:0000313" key="5">
    <source>
        <dbReference type="EMBL" id="PFX13022.1"/>
    </source>
</evidence>
<dbReference type="InterPro" id="IPR032675">
    <property type="entry name" value="LRR_dom_sf"/>
</dbReference>
<sequence length="1649" mass="184322">AKVIKAVRLGLVDIRVVIEELNTEEIQRDLEIHKQVYEALVHNNMPSAFSAFAEKRTKPRSTSQAVAKYCKTERKLYLSAHNFGSIVHSKVTIFVLCGDMRQAGRKYQQAVLQCFDSAKNEWEEKATTCYPHFGSRLFEVNRKLCAAGGDCNLLNSLSPYGTPAPVEIFNEETNTWFVVEQNRIPANNLNAVEIDGRLCFIINDFLVDSGIRIPPGELYPVPLGEWGNLGNIDKSAALCYFPLKKKCLKTEKSSFTFLIWKKQRDNEQFKGGMILHSVPECFFLCQRLEGGCSYQEEMQQIPEIYLQVHEAAIYKHKPSYKPKSSGKQTKPRSKNPVLVAVLPKAPIQYFDVVDKSWKLLPVATPRMEATHCYCAVPVGNKLMVAAHDSLGNCIYRYDTEVNVWERLQYLGDHINDLCVTDEYMYAVGIRDQSPQRYNFVKREWQTFPGVPKNCNLSGAVVLNSKMYVLERDRNENMMPAVLHCFDPQKNKWEEKAKTTSSQLGSILLVVKSKLYVAGRRSDTTTNYPAWKFLHQIVVPTCISVEMYNEETNTWSVVEQQYIPDNNLNAVKIEGRVCFIINKFPIDSGIRTAHGRLNSTVLNEWENLGKIDQNAALGYMAIKRKMVAHADILLSKCAQFRNDSQFIDVRLKVGEDIFPAHRIVLAANSDYFYAMFTDGMKESNQEMIELKDESISPDVLKIILDSIYTGDLLVNEDNVSKVLAAADHLQVASAVHQCCNFLLTEFVKLRFDFETYCRIWEIALSYKLKDLQDAAECNVAKMYADVCDSEEFLTHIGGNQLVSLLSREELTAPSETFVFKSVMQWINFKKEERMAVAGKVIGAVRLGLVDIGVVIDDLNTEEMQQIPEIYKQVYEASIYKHRPTYKPKSSVEQTKPRLKNPVLVAVLPEKMMQYFDVEAKTWKTLPVFSAQIAATHCFCAVSVGDKLMVAARDSLGNCIYRYGTVENAWERLPYSGGGISDLCVTDEFMYAVSASFDPYPQRYNFAERRWQPFASMETVNNFNLSGAVVLSSKVYVLGRRETAINFSSLFGVPSIKQAELHCFDPQKNEWEVKATTSSPHLGSILIVVKNKLYVAGGKGIAFDRRNVEFDIPSPVEMYNEETNSWTVVEQKNIPANNLGAVEIEGRVYFIINKFPIDSGIRIAHGSLNSTVLKEWENLGKIDQNAALGYTTIKSALLKGKMDDRVKTYHIHSGSLTDYVYGGLKVKYTFSVELRDQGKFGFVLPASQIEPTAKEVFEGLKAMVREIRLESDEEEYFIGNVTRRGQLVDALMVDTTLLELYLLCASAWSHDTVRTLAGYLERNKTLSVLHLWQSDIGNAGATAFAEVLRTNTTLKALDLKGNPGIGNTGALSLCEALKVNKTLSSLNLSETGIGDRDVHSLVRVLKTKTCSLTSLSLSDIKISHQSLKSMAEVLRVNSTLKDLKFQGNKVGVGGARLITESLKVNTTLKILDLSRKNFKASCGHLFSDALKVNGTLESLSSAENARGACGAQLLSEGFRVNASLTHLDLSGNSIGEEGVDSVAKTIRVNASLTYLKLSRNKICDCGAKKASEALKVNVSLKDLDLSRNSIAAAGVESIAEVLKSNASLTTLALDFYVIGDNGAQSLCEALKTNATLNALFLSDNNIHSYFT</sequence>
<dbReference type="SMART" id="SM00368">
    <property type="entry name" value="LRR_RI"/>
    <property type="match status" value="11"/>
</dbReference>
<reference evidence="6" key="1">
    <citation type="journal article" date="2017" name="bioRxiv">
        <title>Comparative analysis of the genomes of Stylophora pistillata and Acropora digitifera provides evidence for extensive differences between species of corals.</title>
        <authorList>
            <person name="Voolstra C.R."/>
            <person name="Li Y."/>
            <person name="Liew Y.J."/>
            <person name="Baumgarten S."/>
            <person name="Zoccola D."/>
            <person name="Flot J.-F."/>
            <person name="Tambutte S."/>
            <person name="Allemand D."/>
            <person name="Aranda M."/>
        </authorList>
    </citation>
    <scope>NUCLEOTIDE SEQUENCE [LARGE SCALE GENOMIC DNA]</scope>
</reference>
<dbReference type="EMBL" id="LSMT01001097">
    <property type="protein sequence ID" value="PFX13022.1"/>
    <property type="molecule type" value="Genomic_DNA"/>
</dbReference>
<dbReference type="GO" id="GO:0008270">
    <property type="term" value="F:zinc ion binding"/>
    <property type="evidence" value="ECO:0007669"/>
    <property type="project" value="InterPro"/>
</dbReference>
<dbReference type="InterPro" id="IPR015915">
    <property type="entry name" value="Kelch-typ_b-propeller"/>
</dbReference>
<dbReference type="PANTHER" id="PTHR45632">
    <property type="entry name" value="LD33804P"/>
    <property type="match status" value="1"/>
</dbReference>
<evidence type="ECO:0000256" key="2">
    <source>
        <dbReference type="ARBA" id="ARBA00022441"/>
    </source>
</evidence>
<keyword evidence="2" id="KW-0880">Kelch repeat</keyword>
<gene>
    <name evidence="5" type="primary">NLRC3</name>
    <name evidence="5" type="ORF">AWC38_SpisGene22938</name>
</gene>
<evidence type="ECO:0000256" key="3">
    <source>
        <dbReference type="ARBA" id="ARBA00022737"/>
    </source>
</evidence>
<dbReference type="OrthoDB" id="10010636at2759"/>
<evidence type="ECO:0000259" key="4">
    <source>
        <dbReference type="PROSITE" id="PS50097"/>
    </source>
</evidence>
<dbReference type="SUPFAM" id="SSF53187">
    <property type="entry name" value="Zn-dependent exopeptidases"/>
    <property type="match status" value="1"/>
</dbReference>
<dbReference type="Proteomes" id="UP000225706">
    <property type="component" value="Unassembled WGS sequence"/>
</dbReference>
<dbReference type="SMART" id="SM00225">
    <property type="entry name" value="BTB"/>
    <property type="match status" value="1"/>
</dbReference>
<feature type="non-terminal residue" evidence="5">
    <location>
        <position position="1"/>
    </location>
</feature>
<dbReference type="GO" id="GO:0006508">
    <property type="term" value="P:proteolysis"/>
    <property type="evidence" value="ECO:0007669"/>
    <property type="project" value="InterPro"/>
</dbReference>
<dbReference type="InterPro" id="IPR000834">
    <property type="entry name" value="Peptidase_M14"/>
</dbReference>
<dbReference type="Gene3D" id="1.25.40.420">
    <property type="match status" value="1"/>
</dbReference>
<comment type="caution">
    <text evidence="5">The sequence shown here is derived from an EMBL/GenBank/DDBJ whole genome shotgun (WGS) entry which is preliminary data.</text>
</comment>
<dbReference type="Gene3D" id="3.40.630.10">
    <property type="entry name" value="Zn peptidases"/>
    <property type="match status" value="1"/>
</dbReference>
<keyword evidence="3" id="KW-0677">Repeat</keyword>
<dbReference type="SMART" id="SM00875">
    <property type="entry name" value="BACK"/>
    <property type="match status" value="1"/>
</dbReference>
<dbReference type="Gene3D" id="2.120.10.80">
    <property type="entry name" value="Kelch-type beta propeller"/>
    <property type="match status" value="3"/>
</dbReference>
<dbReference type="Pfam" id="PF00651">
    <property type="entry name" value="BTB"/>
    <property type="match status" value="1"/>
</dbReference>
<dbReference type="SUPFAM" id="SSF117281">
    <property type="entry name" value="Kelch motif"/>
    <property type="match status" value="3"/>
</dbReference>
<evidence type="ECO:0000256" key="1">
    <source>
        <dbReference type="ARBA" id="ARBA00005988"/>
    </source>
</evidence>
<dbReference type="Gene3D" id="3.30.710.10">
    <property type="entry name" value="Potassium Channel Kv1.1, Chain A"/>
    <property type="match status" value="1"/>
</dbReference>
<dbReference type="SUPFAM" id="SSF54695">
    <property type="entry name" value="POZ domain"/>
    <property type="match status" value="1"/>
</dbReference>